<dbReference type="GO" id="GO:0043138">
    <property type="term" value="F:3'-5' DNA helicase activity"/>
    <property type="evidence" value="ECO:0007669"/>
    <property type="project" value="TreeGrafter"/>
</dbReference>
<organism evidence="8">
    <name type="scientific">hydrothermal vent metagenome</name>
    <dbReference type="NCBI Taxonomy" id="652676"/>
    <lineage>
        <taxon>unclassified sequences</taxon>
        <taxon>metagenomes</taxon>
        <taxon>ecological metagenomes</taxon>
    </lineage>
</organism>
<dbReference type="EC" id="3.6.4.12" evidence="8"/>
<dbReference type="FunFam" id="1.10.10.160:FF:000001">
    <property type="entry name" value="ATP-dependent DNA helicase"/>
    <property type="match status" value="1"/>
</dbReference>
<dbReference type="GO" id="GO:0016787">
    <property type="term" value="F:hydrolase activity"/>
    <property type="evidence" value="ECO:0007669"/>
    <property type="project" value="UniProtKB-KW"/>
</dbReference>
<evidence type="ECO:0000256" key="6">
    <source>
        <dbReference type="ARBA" id="ARBA00023235"/>
    </source>
</evidence>
<dbReference type="GO" id="GO:0005829">
    <property type="term" value="C:cytosol"/>
    <property type="evidence" value="ECO:0007669"/>
    <property type="project" value="TreeGrafter"/>
</dbReference>
<gene>
    <name evidence="8" type="ORF">MNBD_BACTEROID05-63</name>
</gene>
<dbReference type="GO" id="GO:0003677">
    <property type="term" value="F:DNA binding"/>
    <property type="evidence" value="ECO:0007669"/>
    <property type="project" value="UniProtKB-KW"/>
</dbReference>
<keyword evidence="1" id="KW-0547">Nucleotide-binding</keyword>
<evidence type="ECO:0000256" key="4">
    <source>
        <dbReference type="ARBA" id="ARBA00022840"/>
    </source>
</evidence>
<dbReference type="EMBL" id="UOEN01000418">
    <property type="protein sequence ID" value="VAW18462.1"/>
    <property type="molecule type" value="Genomic_DNA"/>
</dbReference>
<evidence type="ECO:0000256" key="1">
    <source>
        <dbReference type="ARBA" id="ARBA00022741"/>
    </source>
</evidence>
<dbReference type="GO" id="GO:0005524">
    <property type="term" value="F:ATP binding"/>
    <property type="evidence" value="ECO:0007669"/>
    <property type="project" value="UniProtKB-KW"/>
</dbReference>
<protein>
    <submittedName>
        <fullName evidence="8">ATP-dependent DNA helicase UvrD/PcrA</fullName>
        <ecNumber evidence="8">3.6.4.12</ecNumber>
    </submittedName>
</protein>
<evidence type="ECO:0000256" key="3">
    <source>
        <dbReference type="ARBA" id="ARBA00022806"/>
    </source>
</evidence>
<name>A0A3B0TVJ7_9ZZZZ</name>
<keyword evidence="2 8" id="KW-0378">Hydrolase</keyword>
<dbReference type="PANTHER" id="PTHR11070:SF2">
    <property type="entry name" value="ATP-DEPENDENT DNA HELICASE SRS2"/>
    <property type="match status" value="1"/>
</dbReference>
<proteinExistence type="predicted"/>
<keyword evidence="4" id="KW-0067">ATP-binding</keyword>
<dbReference type="Pfam" id="PF00580">
    <property type="entry name" value="UvrD-helicase"/>
    <property type="match status" value="1"/>
</dbReference>
<feature type="non-terminal residue" evidence="8">
    <location>
        <position position="227"/>
    </location>
</feature>
<dbReference type="InterPro" id="IPR027417">
    <property type="entry name" value="P-loop_NTPase"/>
</dbReference>
<dbReference type="SUPFAM" id="SSF52540">
    <property type="entry name" value="P-loop containing nucleoside triphosphate hydrolases"/>
    <property type="match status" value="1"/>
</dbReference>
<dbReference type="GO" id="GO:0000725">
    <property type="term" value="P:recombinational repair"/>
    <property type="evidence" value="ECO:0007669"/>
    <property type="project" value="TreeGrafter"/>
</dbReference>
<feature type="domain" description="UvrD-like helicase ATP-binding" evidence="7">
    <location>
        <begin position="5"/>
        <end position="227"/>
    </location>
</feature>
<evidence type="ECO:0000259" key="7">
    <source>
        <dbReference type="PROSITE" id="PS51198"/>
    </source>
</evidence>
<dbReference type="CDD" id="cd17932">
    <property type="entry name" value="DEXQc_UvrD"/>
    <property type="match status" value="1"/>
</dbReference>
<dbReference type="PROSITE" id="PS51198">
    <property type="entry name" value="UVRD_HELICASE_ATP_BIND"/>
    <property type="match status" value="1"/>
</dbReference>
<evidence type="ECO:0000313" key="8">
    <source>
        <dbReference type="EMBL" id="VAW18462.1"/>
    </source>
</evidence>
<dbReference type="PANTHER" id="PTHR11070">
    <property type="entry name" value="UVRD / RECB / PCRA DNA HELICASE FAMILY MEMBER"/>
    <property type="match status" value="1"/>
</dbReference>
<evidence type="ECO:0000256" key="2">
    <source>
        <dbReference type="ARBA" id="ARBA00022801"/>
    </source>
</evidence>
<dbReference type="InterPro" id="IPR014016">
    <property type="entry name" value="UvrD-like_ATP-bd"/>
</dbReference>
<keyword evidence="6" id="KW-0413">Isomerase</keyword>
<dbReference type="InterPro" id="IPR013986">
    <property type="entry name" value="DExx_box_DNA_helicase_dom_sf"/>
</dbReference>
<reference evidence="8" key="1">
    <citation type="submission" date="2018-06" db="EMBL/GenBank/DDBJ databases">
        <authorList>
            <person name="Zhirakovskaya E."/>
        </authorList>
    </citation>
    <scope>NUCLEOTIDE SEQUENCE</scope>
</reference>
<keyword evidence="5" id="KW-0238">DNA-binding</keyword>
<sequence>MDYLSELNPEQKEAVLHKDGPLLIIAGAGTGKTKTLTSRIFHLIKKGVAPENILAITFTNKAAKEMRERVHTMLKNDPVFKLSSSGFGLPFMSTFHSLGVHILKESGKHLNIPRHFTILDKDGSLSVIKAVVKAQGLDPKQFPPERMQWTISRQKADLVTAQDYADKAGNQYFPQILASIWLAYEKELVKQKALDFDDLILKPVLLLKKHANIRSYYQNKWRYIHID</sequence>
<dbReference type="Gene3D" id="3.40.50.300">
    <property type="entry name" value="P-loop containing nucleotide triphosphate hydrolases"/>
    <property type="match status" value="1"/>
</dbReference>
<evidence type="ECO:0000256" key="5">
    <source>
        <dbReference type="ARBA" id="ARBA00023125"/>
    </source>
</evidence>
<dbReference type="GO" id="GO:0032991">
    <property type="term" value="C:protein-containing complex"/>
    <property type="evidence" value="ECO:0007669"/>
    <property type="project" value="UniProtKB-ARBA"/>
</dbReference>
<dbReference type="AlphaFoldDB" id="A0A3B0TVJ7"/>
<dbReference type="Gene3D" id="1.10.10.160">
    <property type="match status" value="1"/>
</dbReference>
<dbReference type="InterPro" id="IPR000212">
    <property type="entry name" value="DNA_helicase_UvrD/REP"/>
</dbReference>
<keyword evidence="3 8" id="KW-0347">Helicase</keyword>
<accession>A0A3B0TVJ7</accession>